<reference evidence="1 2" key="1">
    <citation type="submission" date="2020-08" db="EMBL/GenBank/DDBJ databases">
        <title>Sequencing the genomes of 1000 actinobacteria strains.</title>
        <authorList>
            <person name="Klenk H.-P."/>
        </authorList>
    </citation>
    <scope>NUCLEOTIDE SEQUENCE [LARGE SCALE GENOMIC DNA]</scope>
    <source>
        <strain evidence="1 2">DSM 105498</strain>
    </source>
</reference>
<accession>A0A7W4VT71</accession>
<proteinExistence type="predicted"/>
<organism evidence="1 2">
    <name type="scientific">Nocardioides soli</name>
    <dbReference type="NCBI Taxonomy" id="1036020"/>
    <lineage>
        <taxon>Bacteria</taxon>
        <taxon>Bacillati</taxon>
        <taxon>Actinomycetota</taxon>
        <taxon>Actinomycetes</taxon>
        <taxon>Propionibacteriales</taxon>
        <taxon>Nocardioidaceae</taxon>
        <taxon>Nocardioides</taxon>
    </lineage>
</organism>
<dbReference type="EMBL" id="JACHWR010000001">
    <property type="protein sequence ID" value="MBB3040947.1"/>
    <property type="molecule type" value="Genomic_DNA"/>
</dbReference>
<dbReference type="Proteomes" id="UP000589626">
    <property type="component" value="Unassembled WGS sequence"/>
</dbReference>
<dbReference type="InterPro" id="IPR009351">
    <property type="entry name" value="AlkZ-like"/>
</dbReference>
<keyword evidence="2" id="KW-1185">Reference proteome</keyword>
<comment type="caution">
    <text evidence="1">The sequence shown here is derived from an EMBL/GenBank/DDBJ whole genome shotgun (WGS) entry which is preliminary data.</text>
</comment>
<name>A0A7W4VT71_9ACTN</name>
<sequence length="363" mass="39740">MSEPLRVSREQVLRFRVAIQQLDRDGAHRDAAILDLGVQDTGPDGAPWALAIRGARVPDDDLVLAWSLRGAPHAYRRAEAAQVAAAVAPWSEADAAKRVFDAARPLRRAGIPVREALDHVASQMREIVRRPVGKGEMSRELTARLDEPYLRWCNPCQATHTYEQPFRLAALQAGLELEPGTSPPVLRRLPGWRGPAKAVPAHLDPVRAVLHLLGPADPTLVAGYVDSPVREVRERWPDDVVPVVVDGHRLDLLADDLDALNDAPASESVRLLGPFDLFLQGRDRELVVPDDAARKDLWRTLGRPGGVLAGGEVVGSWRPRSKGRRLRVAVTMWDGAAMPDGVAEQAERLAAFRGQAFAGFVED</sequence>
<evidence type="ECO:0008006" key="3">
    <source>
        <dbReference type="Google" id="ProtNLM"/>
    </source>
</evidence>
<dbReference type="Pfam" id="PF06224">
    <property type="entry name" value="AlkZ-like"/>
    <property type="match status" value="1"/>
</dbReference>
<protein>
    <recommendedName>
        <fullName evidence="3">Winged helix DNA-binding domain-containing protein</fullName>
    </recommendedName>
</protein>
<evidence type="ECO:0000313" key="1">
    <source>
        <dbReference type="EMBL" id="MBB3040947.1"/>
    </source>
</evidence>
<dbReference type="RefSeq" id="WP_183590913.1">
    <property type="nucleotide sequence ID" value="NZ_JACHWR010000001.1"/>
</dbReference>
<gene>
    <name evidence="1" type="ORF">FHU40_000748</name>
</gene>
<evidence type="ECO:0000313" key="2">
    <source>
        <dbReference type="Proteomes" id="UP000589626"/>
    </source>
</evidence>
<dbReference type="AlphaFoldDB" id="A0A7W4VT71"/>